<evidence type="ECO:0000313" key="2">
    <source>
        <dbReference type="Proteomes" id="UP000053989"/>
    </source>
</evidence>
<feature type="non-terminal residue" evidence="1">
    <location>
        <position position="1"/>
    </location>
</feature>
<sequence length="91" mass="10076">VTGLSSQHVSECFQCSNETIVRYLKKILIALSSPPFYTSQVQLPMASTPLAAVINGSPHFRFFHNCIGAVDGTHIHAFVHQENHPSMCNHK</sequence>
<dbReference type="OrthoDB" id="1681765at2759"/>
<gene>
    <name evidence="1" type="ORF">SCLCIDRAFT_38291</name>
</gene>
<reference evidence="1 2" key="1">
    <citation type="submission" date="2014-04" db="EMBL/GenBank/DDBJ databases">
        <authorList>
            <consortium name="DOE Joint Genome Institute"/>
            <person name="Kuo A."/>
            <person name="Kohler A."/>
            <person name="Nagy L.G."/>
            <person name="Floudas D."/>
            <person name="Copeland A."/>
            <person name="Barry K.W."/>
            <person name="Cichocki N."/>
            <person name="Veneault-Fourrey C."/>
            <person name="LaButti K."/>
            <person name="Lindquist E.A."/>
            <person name="Lipzen A."/>
            <person name="Lundell T."/>
            <person name="Morin E."/>
            <person name="Murat C."/>
            <person name="Sun H."/>
            <person name="Tunlid A."/>
            <person name="Henrissat B."/>
            <person name="Grigoriev I.V."/>
            <person name="Hibbett D.S."/>
            <person name="Martin F."/>
            <person name="Nordberg H.P."/>
            <person name="Cantor M.N."/>
            <person name="Hua S.X."/>
        </authorList>
    </citation>
    <scope>NUCLEOTIDE SEQUENCE [LARGE SCALE GENOMIC DNA]</scope>
    <source>
        <strain evidence="1 2">Foug A</strain>
    </source>
</reference>
<dbReference type="Proteomes" id="UP000053989">
    <property type="component" value="Unassembled WGS sequence"/>
</dbReference>
<reference evidence="2" key="2">
    <citation type="submission" date="2015-01" db="EMBL/GenBank/DDBJ databases">
        <title>Evolutionary Origins and Diversification of the Mycorrhizal Mutualists.</title>
        <authorList>
            <consortium name="DOE Joint Genome Institute"/>
            <consortium name="Mycorrhizal Genomics Consortium"/>
            <person name="Kohler A."/>
            <person name="Kuo A."/>
            <person name="Nagy L.G."/>
            <person name="Floudas D."/>
            <person name="Copeland A."/>
            <person name="Barry K.W."/>
            <person name="Cichocki N."/>
            <person name="Veneault-Fourrey C."/>
            <person name="LaButti K."/>
            <person name="Lindquist E.A."/>
            <person name="Lipzen A."/>
            <person name="Lundell T."/>
            <person name="Morin E."/>
            <person name="Murat C."/>
            <person name="Riley R."/>
            <person name="Ohm R."/>
            <person name="Sun H."/>
            <person name="Tunlid A."/>
            <person name="Henrissat B."/>
            <person name="Grigoriev I.V."/>
            <person name="Hibbett D.S."/>
            <person name="Martin F."/>
        </authorList>
    </citation>
    <scope>NUCLEOTIDE SEQUENCE [LARGE SCALE GENOMIC DNA]</scope>
    <source>
        <strain evidence="2">Foug A</strain>
    </source>
</reference>
<feature type="non-terminal residue" evidence="1">
    <location>
        <position position="91"/>
    </location>
</feature>
<dbReference type="InParanoid" id="A0A0C2Z897"/>
<dbReference type="EMBL" id="KN822090">
    <property type="protein sequence ID" value="KIM58168.1"/>
    <property type="molecule type" value="Genomic_DNA"/>
</dbReference>
<evidence type="ECO:0008006" key="3">
    <source>
        <dbReference type="Google" id="ProtNLM"/>
    </source>
</evidence>
<protein>
    <recommendedName>
        <fullName evidence="3">DDE Tnp4 domain-containing protein</fullName>
    </recommendedName>
</protein>
<accession>A0A0C2Z897</accession>
<proteinExistence type="predicted"/>
<evidence type="ECO:0000313" key="1">
    <source>
        <dbReference type="EMBL" id="KIM58168.1"/>
    </source>
</evidence>
<organism evidence="1 2">
    <name type="scientific">Scleroderma citrinum Foug A</name>
    <dbReference type="NCBI Taxonomy" id="1036808"/>
    <lineage>
        <taxon>Eukaryota</taxon>
        <taxon>Fungi</taxon>
        <taxon>Dikarya</taxon>
        <taxon>Basidiomycota</taxon>
        <taxon>Agaricomycotina</taxon>
        <taxon>Agaricomycetes</taxon>
        <taxon>Agaricomycetidae</taxon>
        <taxon>Boletales</taxon>
        <taxon>Sclerodermatineae</taxon>
        <taxon>Sclerodermataceae</taxon>
        <taxon>Scleroderma</taxon>
    </lineage>
</organism>
<name>A0A0C2Z897_9AGAM</name>
<dbReference type="HOGENOM" id="CLU_040082_6_1_1"/>
<keyword evidence="2" id="KW-1185">Reference proteome</keyword>
<dbReference type="AlphaFoldDB" id="A0A0C2Z897"/>